<dbReference type="EMBL" id="JAAVLX010000006">
    <property type="protein sequence ID" value="NOJ41730.1"/>
    <property type="molecule type" value="Genomic_DNA"/>
</dbReference>
<gene>
    <name evidence="2" type="primary">cpaD</name>
    <name evidence="2" type="ORF">HCN58_19440</name>
</gene>
<dbReference type="AlphaFoldDB" id="A0A7Y4LXH7"/>
<evidence type="ECO:0000256" key="1">
    <source>
        <dbReference type="SAM" id="MobiDB-lite"/>
    </source>
</evidence>
<comment type="caution">
    <text evidence="2">The sequence shown here is derived from an EMBL/GenBank/DDBJ whole genome shotgun (WGS) entry which is preliminary data.</text>
</comment>
<reference evidence="2 3" key="1">
    <citation type="submission" date="2020-03" db="EMBL/GenBank/DDBJ databases">
        <title>Bradyrhizobium diversity isolated from nodules of Indigofera sp.</title>
        <authorList>
            <person name="Klepa M."/>
            <person name="Helene L."/>
            <person name="Hungria M."/>
        </authorList>
    </citation>
    <scope>NUCLEOTIDE SEQUENCE [LARGE SCALE GENOMIC DNA]</scope>
    <source>
        <strain evidence="2 3">WSM 1791</strain>
    </source>
</reference>
<dbReference type="RefSeq" id="WP_171580980.1">
    <property type="nucleotide sequence ID" value="NZ_JAAVLX010000006.1"/>
</dbReference>
<dbReference type="NCBIfam" id="TIGR02522">
    <property type="entry name" value="pilus_cpaD"/>
    <property type="match status" value="1"/>
</dbReference>
<organism evidence="2 3">
    <name type="scientific">Bradyrhizobium australiense</name>
    <dbReference type="NCBI Taxonomy" id="2721161"/>
    <lineage>
        <taxon>Bacteria</taxon>
        <taxon>Pseudomonadati</taxon>
        <taxon>Pseudomonadota</taxon>
        <taxon>Alphaproteobacteria</taxon>
        <taxon>Hyphomicrobiales</taxon>
        <taxon>Nitrobacteraceae</taxon>
        <taxon>Bradyrhizobium</taxon>
    </lineage>
</organism>
<evidence type="ECO:0000313" key="2">
    <source>
        <dbReference type="EMBL" id="NOJ41730.1"/>
    </source>
</evidence>
<protein>
    <submittedName>
        <fullName evidence="2">CpaD family pilus assembly lipoprotein</fullName>
    </submittedName>
</protein>
<dbReference type="InterPro" id="IPR013361">
    <property type="entry name" value="Pilus_CpaD"/>
</dbReference>
<accession>A0A7Y4LXH7</accession>
<feature type="compositionally biased region" description="Basic and acidic residues" evidence="1">
    <location>
        <begin position="240"/>
        <end position="251"/>
    </location>
</feature>
<proteinExistence type="predicted"/>
<evidence type="ECO:0000313" key="3">
    <source>
        <dbReference type="Proteomes" id="UP000544122"/>
    </source>
</evidence>
<feature type="region of interest" description="Disordered" evidence="1">
    <location>
        <begin position="205"/>
        <end position="251"/>
    </location>
</feature>
<dbReference type="InterPro" id="IPR019027">
    <property type="entry name" value="Pilus_biogenesis_CpaD-related"/>
</dbReference>
<dbReference type="Pfam" id="PF09476">
    <property type="entry name" value="Pilus_CpaD"/>
    <property type="match status" value="1"/>
</dbReference>
<dbReference type="Proteomes" id="UP000544122">
    <property type="component" value="Unassembled WGS sequence"/>
</dbReference>
<keyword evidence="2" id="KW-0449">Lipoprotein</keyword>
<name>A0A7Y4LXH7_9BRAD</name>
<keyword evidence="3" id="KW-1185">Reference proteome</keyword>
<sequence>MTAQSTSARRADRKRALRLTGALIGLSVALGACKHTVVDPATTAGVPDDYRLRHPIAVQEADRSIVVFVGRGRGGLSASQRADVIGLAQAWLREGTGAISVDVPVNTPNARAAEDSLREIRATFAAAGVPPRAINVRQYHPEDPRHMAAIRLNYPKISAVAGPCGLWPEDLGPSINNKGYFDNKQYYNFGCSNQRNLAAMIDNPSDLVQPRPETPAYAPRRGMAFEKYRKGSTTATTYPESDKAKLSDTGK</sequence>